<dbReference type="SUPFAM" id="SSF56784">
    <property type="entry name" value="HAD-like"/>
    <property type="match status" value="1"/>
</dbReference>
<keyword evidence="13" id="KW-1185">Reference proteome</keyword>
<evidence type="ECO:0000313" key="13">
    <source>
        <dbReference type="Proteomes" id="UP000661649"/>
    </source>
</evidence>
<feature type="domain" description="Cation-transporting P-type ATPase N-terminal" evidence="11">
    <location>
        <begin position="1"/>
        <end position="75"/>
    </location>
</feature>
<feature type="transmembrane region" description="Helical" evidence="10">
    <location>
        <begin position="792"/>
        <end position="811"/>
    </location>
</feature>
<comment type="similarity">
    <text evidence="2">Belongs to the cation transport ATPase (P-type) (TC 3.A.3) family. Type IIA subfamily.</text>
</comment>
<keyword evidence="4 10" id="KW-0812">Transmembrane</keyword>
<comment type="caution">
    <text evidence="12">The sequence shown here is derived from an EMBL/GenBank/DDBJ whole genome shotgun (WGS) entry which is preliminary data.</text>
</comment>
<evidence type="ECO:0000256" key="10">
    <source>
        <dbReference type="SAM" id="Phobius"/>
    </source>
</evidence>
<comment type="subcellular location">
    <subcellularLocation>
        <location evidence="1">Cell membrane</location>
        <topology evidence="1">Multi-pass membrane protein</topology>
    </subcellularLocation>
</comment>
<evidence type="ECO:0000256" key="9">
    <source>
        <dbReference type="ARBA" id="ARBA00023136"/>
    </source>
</evidence>
<dbReference type="InterPro" id="IPR001757">
    <property type="entry name" value="P_typ_ATPase"/>
</dbReference>
<dbReference type="InterPro" id="IPR004014">
    <property type="entry name" value="ATPase_P-typ_cation-transptr_N"/>
</dbReference>
<dbReference type="InterPro" id="IPR059000">
    <property type="entry name" value="ATPase_P-type_domA"/>
</dbReference>
<dbReference type="EMBL" id="JACRTP010000004">
    <property type="protein sequence ID" value="MBC8629245.1"/>
    <property type="molecule type" value="Genomic_DNA"/>
</dbReference>
<sequence>MYEQMECGEVCKRFHTDEKAGLTQQEAEKRLKADGKNRLKKVREETTIDRIQKQLNDPMIFVLFMAASVSILLREFSDTAIILFVIGLNTMIGVVQEGKAKKAMDALKKMTAPEATVKRNGTYRKIPAEELVKGDVVKVKAGDQVPADIRLFLCKGIEVNESALTGESTAVRKACETMKQEVTASEQKNMLFLSTEIVKGNGEGIVVATGMETELGKIAKMINEQENEMTPLQKRLGDLGKILSKAAVFLCLLLFLMGVLQHRNLLQMLLLSISLAVAAIPEGLPAVVTIVLALGVARMAKANTIIRKLPAVETLGAVSVVCSDKTGTLTENKMKVLKLYAEDKTLSVSQVRPREFSRLMQGFLLCNNAVIGKTELGDSTELALLSMGEQMGISRERLEERYPRLEEIPFDSDKKYMVTLHKDQSQVCAYIKGACDYLLEVCSFWWIGGKIEPLGQIQKMKIRRVMEGMAEEGLRVLALAFKEHVSDWNESSIMKNLVFAGLAGMMDAPRKQVNQSVYQLKRAGVQVVMITGDYQETAFSIAKMTGIARKREQCVTGEELDAMSDAEFSSKMNDIRVFARVTPAHKVKIVKEFKKNGKIVAMTGDGVNDAPSLHAADIGIAMGANGTDVAKNAADLILADDNFSTIEKAVEEGRSIYVNIKKSILFLLSSNFGEIMTMFVSIAFSMPSPLKASHILWVNLITDSLPALALGVDKNDTGLLMAKKPRDEKESLFAHGGWLLTIGYGLLIGAITLYAFLTGGQTYAFTVLGISQLFHAIGMRDCEKSIFQMNHLENPVMIFSFFTGLALQVAVTEIPWLVEAFQTRRLLMGEWLWLLGISAVPLAVHEIVVLIKRLKKG</sequence>
<dbReference type="PANTHER" id="PTHR43294">
    <property type="entry name" value="SODIUM/POTASSIUM-TRANSPORTING ATPASE SUBUNIT ALPHA"/>
    <property type="match status" value="1"/>
</dbReference>
<protein>
    <submittedName>
        <fullName evidence="12">Cation-translocating P-type ATPase</fullName>
    </submittedName>
</protein>
<evidence type="ECO:0000256" key="5">
    <source>
        <dbReference type="ARBA" id="ARBA00022741"/>
    </source>
</evidence>
<keyword evidence="3" id="KW-1003">Cell membrane</keyword>
<dbReference type="PANTHER" id="PTHR43294:SF21">
    <property type="entry name" value="CATION TRANSPORTING ATPASE"/>
    <property type="match status" value="1"/>
</dbReference>
<dbReference type="Proteomes" id="UP000661649">
    <property type="component" value="Unassembled WGS sequence"/>
</dbReference>
<dbReference type="SFLD" id="SFLDF00027">
    <property type="entry name" value="p-type_atpase"/>
    <property type="match status" value="1"/>
</dbReference>
<feature type="transmembrane region" description="Helical" evidence="10">
    <location>
        <begin position="266"/>
        <end position="297"/>
    </location>
</feature>
<dbReference type="PROSITE" id="PS00154">
    <property type="entry name" value="ATPASE_E1_E2"/>
    <property type="match status" value="1"/>
</dbReference>
<dbReference type="InterPro" id="IPR036412">
    <property type="entry name" value="HAD-like_sf"/>
</dbReference>
<dbReference type="Gene3D" id="3.40.50.1000">
    <property type="entry name" value="HAD superfamily/HAD-like"/>
    <property type="match status" value="1"/>
</dbReference>
<dbReference type="InterPro" id="IPR023299">
    <property type="entry name" value="ATPase_P-typ_cyto_dom_N"/>
</dbReference>
<dbReference type="SUPFAM" id="SSF81660">
    <property type="entry name" value="Metal cation-transporting ATPase, ATP-binding domain N"/>
    <property type="match status" value="1"/>
</dbReference>
<evidence type="ECO:0000256" key="4">
    <source>
        <dbReference type="ARBA" id="ARBA00022692"/>
    </source>
</evidence>
<proteinExistence type="inferred from homology"/>
<dbReference type="RefSeq" id="WP_117456951.1">
    <property type="nucleotide sequence ID" value="NZ_JACRTP010000004.1"/>
</dbReference>
<dbReference type="Pfam" id="PF00690">
    <property type="entry name" value="Cation_ATPase_N"/>
    <property type="match status" value="1"/>
</dbReference>
<feature type="transmembrane region" description="Helical" evidence="10">
    <location>
        <begin position="732"/>
        <end position="757"/>
    </location>
</feature>
<dbReference type="Gene3D" id="1.20.1110.10">
    <property type="entry name" value="Calcium-transporting ATPase, transmembrane domain"/>
    <property type="match status" value="2"/>
</dbReference>
<dbReference type="SUPFAM" id="SSF81653">
    <property type="entry name" value="Calcium ATPase, transduction domain A"/>
    <property type="match status" value="1"/>
</dbReference>
<keyword evidence="8 10" id="KW-1133">Transmembrane helix</keyword>
<evidence type="ECO:0000256" key="8">
    <source>
        <dbReference type="ARBA" id="ARBA00022989"/>
    </source>
</evidence>
<dbReference type="SUPFAM" id="SSF81665">
    <property type="entry name" value="Calcium ATPase, transmembrane domain M"/>
    <property type="match status" value="1"/>
</dbReference>
<feature type="transmembrane region" description="Helical" evidence="10">
    <location>
        <begin position="692"/>
        <end position="712"/>
    </location>
</feature>
<dbReference type="Gene3D" id="3.40.1110.10">
    <property type="entry name" value="Calcium-transporting ATPase, cytoplasmic domain N"/>
    <property type="match status" value="1"/>
</dbReference>
<dbReference type="SFLD" id="SFLDG00002">
    <property type="entry name" value="C1.7:_P-type_atpase_like"/>
    <property type="match status" value="1"/>
</dbReference>
<feature type="transmembrane region" description="Helical" evidence="10">
    <location>
        <begin position="831"/>
        <end position="851"/>
    </location>
</feature>
<dbReference type="NCBIfam" id="TIGR01494">
    <property type="entry name" value="ATPase_P-type"/>
    <property type="match status" value="3"/>
</dbReference>
<dbReference type="InterPro" id="IPR050510">
    <property type="entry name" value="Cation_transp_ATPase_P-type"/>
</dbReference>
<dbReference type="PRINTS" id="PR00119">
    <property type="entry name" value="CATATPASE"/>
</dbReference>
<dbReference type="SFLD" id="SFLDS00003">
    <property type="entry name" value="Haloacid_Dehalogenase"/>
    <property type="match status" value="1"/>
</dbReference>
<organism evidence="12 13">
    <name type="scientific">Blautia stercoris</name>
    <dbReference type="NCBI Taxonomy" id="871664"/>
    <lineage>
        <taxon>Bacteria</taxon>
        <taxon>Bacillati</taxon>
        <taxon>Bacillota</taxon>
        <taxon>Clostridia</taxon>
        <taxon>Lachnospirales</taxon>
        <taxon>Lachnospiraceae</taxon>
        <taxon>Blautia</taxon>
    </lineage>
</organism>
<evidence type="ECO:0000313" key="12">
    <source>
        <dbReference type="EMBL" id="MBC8629245.1"/>
    </source>
</evidence>
<dbReference type="InterPro" id="IPR023298">
    <property type="entry name" value="ATPase_P-typ_TM_dom_sf"/>
</dbReference>
<dbReference type="Pfam" id="PF13246">
    <property type="entry name" value="Cation_ATPase"/>
    <property type="match status" value="1"/>
</dbReference>
<keyword evidence="7" id="KW-1278">Translocase</keyword>
<dbReference type="InterPro" id="IPR008250">
    <property type="entry name" value="ATPase_P-typ_transduc_dom_A_sf"/>
</dbReference>
<evidence type="ECO:0000256" key="7">
    <source>
        <dbReference type="ARBA" id="ARBA00022967"/>
    </source>
</evidence>
<dbReference type="InterPro" id="IPR044492">
    <property type="entry name" value="P_typ_ATPase_HD_dom"/>
</dbReference>
<keyword evidence="6" id="KW-0067">ATP-binding</keyword>
<feature type="transmembrane region" description="Helical" evidence="10">
    <location>
        <begin position="242"/>
        <end position="260"/>
    </location>
</feature>
<keyword evidence="9 10" id="KW-0472">Membrane</keyword>
<accession>A0ABR7PCU7</accession>
<dbReference type="InterPro" id="IPR023214">
    <property type="entry name" value="HAD_sf"/>
</dbReference>
<dbReference type="Pfam" id="PF08282">
    <property type="entry name" value="Hydrolase_3"/>
    <property type="match status" value="1"/>
</dbReference>
<evidence type="ECO:0000259" key="11">
    <source>
        <dbReference type="SMART" id="SM00831"/>
    </source>
</evidence>
<dbReference type="InterPro" id="IPR006068">
    <property type="entry name" value="ATPase_P-typ_cation-transptr_C"/>
</dbReference>
<reference evidence="12 13" key="1">
    <citation type="submission" date="2020-08" db="EMBL/GenBank/DDBJ databases">
        <title>Genome public.</title>
        <authorList>
            <person name="Liu C."/>
            <person name="Sun Q."/>
        </authorList>
    </citation>
    <scope>NUCLEOTIDE SEQUENCE [LARGE SCALE GENOMIC DNA]</scope>
    <source>
        <strain evidence="12 13">3_YM_SP_D4_24.mj</strain>
    </source>
</reference>
<gene>
    <name evidence="12" type="ORF">H8712_11575</name>
</gene>
<evidence type="ECO:0000256" key="6">
    <source>
        <dbReference type="ARBA" id="ARBA00022840"/>
    </source>
</evidence>
<evidence type="ECO:0000256" key="2">
    <source>
        <dbReference type="ARBA" id="ARBA00005675"/>
    </source>
</evidence>
<dbReference type="PRINTS" id="PR00120">
    <property type="entry name" value="HATPASE"/>
</dbReference>
<dbReference type="Pfam" id="PF00122">
    <property type="entry name" value="E1-E2_ATPase"/>
    <property type="match status" value="1"/>
</dbReference>
<dbReference type="SMART" id="SM00831">
    <property type="entry name" value="Cation_ATPase_N"/>
    <property type="match status" value="1"/>
</dbReference>
<evidence type="ECO:0000256" key="1">
    <source>
        <dbReference type="ARBA" id="ARBA00004651"/>
    </source>
</evidence>
<keyword evidence="5" id="KW-0547">Nucleotide-binding</keyword>
<feature type="transmembrane region" description="Helical" evidence="10">
    <location>
        <begin position="664"/>
        <end position="686"/>
    </location>
</feature>
<dbReference type="Gene3D" id="2.70.150.10">
    <property type="entry name" value="Calcium-transporting ATPase, cytoplasmic transduction domain A"/>
    <property type="match status" value="1"/>
</dbReference>
<dbReference type="InterPro" id="IPR018303">
    <property type="entry name" value="ATPase_P-typ_P_site"/>
</dbReference>
<evidence type="ECO:0000256" key="3">
    <source>
        <dbReference type="ARBA" id="ARBA00022475"/>
    </source>
</evidence>
<name>A0ABR7PCU7_9FIRM</name>
<dbReference type="Pfam" id="PF00689">
    <property type="entry name" value="Cation_ATPase_C"/>
    <property type="match status" value="1"/>
</dbReference>